<organism evidence="2 3">
    <name type="scientific">Pseudaquabacterium terrae</name>
    <dbReference type="NCBI Taxonomy" id="2732868"/>
    <lineage>
        <taxon>Bacteria</taxon>
        <taxon>Pseudomonadati</taxon>
        <taxon>Pseudomonadota</taxon>
        <taxon>Betaproteobacteria</taxon>
        <taxon>Burkholderiales</taxon>
        <taxon>Sphaerotilaceae</taxon>
        <taxon>Pseudaquabacterium</taxon>
    </lineage>
</organism>
<keyword evidence="1" id="KW-0732">Signal</keyword>
<proteinExistence type="predicted"/>
<evidence type="ECO:0000313" key="2">
    <source>
        <dbReference type="EMBL" id="NRF68362.1"/>
    </source>
</evidence>
<evidence type="ECO:0000313" key="3">
    <source>
        <dbReference type="Proteomes" id="UP000737171"/>
    </source>
</evidence>
<comment type="caution">
    <text evidence="2">The sequence shown here is derived from an EMBL/GenBank/DDBJ whole genome shotgun (WGS) entry which is preliminary data.</text>
</comment>
<dbReference type="EMBL" id="JABRWJ010000004">
    <property type="protein sequence ID" value="NRF68362.1"/>
    <property type="molecule type" value="Genomic_DNA"/>
</dbReference>
<dbReference type="RefSeq" id="WP_173123935.1">
    <property type="nucleotide sequence ID" value="NZ_JABRWJ010000004.1"/>
</dbReference>
<dbReference type="Proteomes" id="UP000737171">
    <property type="component" value="Unassembled WGS sequence"/>
</dbReference>
<name>A0ABX2EIF3_9BURK</name>
<feature type="signal peptide" evidence="1">
    <location>
        <begin position="1"/>
        <end position="19"/>
    </location>
</feature>
<reference evidence="2 3" key="1">
    <citation type="submission" date="2020-05" db="EMBL/GenBank/DDBJ databases">
        <title>Aquincola sp. isolate from soil.</title>
        <authorList>
            <person name="Han J."/>
            <person name="Kim D.-U."/>
        </authorList>
    </citation>
    <scope>NUCLEOTIDE SEQUENCE [LARGE SCALE GENOMIC DNA]</scope>
    <source>
        <strain evidence="2 3">S2</strain>
    </source>
</reference>
<sequence>MLKPVILALALLVAQSGSAQQYADVRGCWLKEIVVDGSGATLRFGRGANGAGSVTSLSDQDVVLSRYRVDGETVLTESSPDNFSVRNDSIRLIRGQVITLSGFHAGCRFSWIHDGGRQGVEVVATDTSGPGFQPYTVRTFLPLRE</sequence>
<accession>A0ABX2EIF3</accession>
<gene>
    <name evidence="2" type="ORF">HLB44_15315</name>
</gene>
<evidence type="ECO:0000256" key="1">
    <source>
        <dbReference type="SAM" id="SignalP"/>
    </source>
</evidence>
<feature type="chain" id="PRO_5047033331" evidence="1">
    <location>
        <begin position="20"/>
        <end position="145"/>
    </location>
</feature>
<keyword evidence="3" id="KW-1185">Reference proteome</keyword>
<protein>
    <submittedName>
        <fullName evidence="2">Uncharacterized protein</fullName>
    </submittedName>
</protein>